<dbReference type="AlphaFoldDB" id="N1U0Z9"/>
<dbReference type="GO" id="GO:0005524">
    <property type="term" value="F:ATP binding"/>
    <property type="evidence" value="ECO:0007669"/>
    <property type="project" value="UniProtKB-KW"/>
</dbReference>
<keyword evidence="4" id="KW-0067">ATP-binding</keyword>
<evidence type="ECO:0000256" key="4">
    <source>
        <dbReference type="ARBA" id="ARBA00022840"/>
    </source>
</evidence>
<gene>
    <name evidence="8" type="ORF">LEP1GSC043_1600</name>
</gene>
<keyword evidence="6" id="KW-0030">Aminoacyl-tRNA synthetase</keyword>
<dbReference type="PROSITE" id="PS00178">
    <property type="entry name" value="AA_TRNA_LIGASE_I"/>
    <property type="match status" value="1"/>
</dbReference>
<dbReference type="InterPro" id="IPR015413">
    <property type="entry name" value="Methionyl/Leucyl_tRNA_Synth"/>
</dbReference>
<evidence type="ECO:0000259" key="7">
    <source>
        <dbReference type="Pfam" id="PF09334"/>
    </source>
</evidence>
<dbReference type="SUPFAM" id="SSF52374">
    <property type="entry name" value="Nucleotidylyl transferase"/>
    <property type="match status" value="1"/>
</dbReference>
<keyword evidence="1 8" id="KW-0436">Ligase</keyword>
<feature type="domain" description="Methionyl/Leucyl tRNA synthetase" evidence="7">
    <location>
        <begin position="10"/>
        <end position="50"/>
    </location>
</feature>
<keyword evidence="5" id="KW-0648">Protein biosynthesis</keyword>
<evidence type="ECO:0000256" key="6">
    <source>
        <dbReference type="ARBA" id="ARBA00023146"/>
    </source>
</evidence>
<keyword evidence="2" id="KW-0547">Nucleotide-binding</keyword>
<reference evidence="8 9" key="1">
    <citation type="submission" date="2013-02" db="EMBL/GenBank/DDBJ databases">
        <authorList>
            <person name="Harkins D.M."/>
            <person name="Durkin A.S."/>
            <person name="Brinkac L.M."/>
            <person name="Haft D.H."/>
            <person name="Selengut J.D."/>
            <person name="Sanka R."/>
            <person name="DePew J."/>
            <person name="Purushe J."/>
            <person name="Haake D.A."/>
            <person name="Matsunaga J."/>
            <person name="Vinetz J.M."/>
            <person name="Sutton G.G."/>
            <person name="Nierman W.C."/>
            <person name="Fouts D.E."/>
        </authorList>
    </citation>
    <scope>NUCLEOTIDE SEQUENCE [LARGE SCALE GENOMIC DNA]</scope>
    <source>
        <strain evidence="8 9">Ecochallenge</strain>
    </source>
</reference>
<evidence type="ECO:0000256" key="3">
    <source>
        <dbReference type="ARBA" id="ARBA00022833"/>
    </source>
</evidence>
<evidence type="ECO:0000256" key="5">
    <source>
        <dbReference type="ARBA" id="ARBA00022917"/>
    </source>
</evidence>
<organism evidence="8 9">
    <name type="scientific">Leptospira weilii str. Ecochallenge</name>
    <dbReference type="NCBI Taxonomy" id="1049986"/>
    <lineage>
        <taxon>Bacteria</taxon>
        <taxon>Pseudomonadati</taxon>
        <taxon>Spirochaetota</taxon>
        <taxon>Spirochaetia</taxon>
        <taxon>Leptospirales</taxon>
        <taxon>Leptospiraceae</taxon>
        <taxon>Leptospira</taxon>
    </lineage>
</organism>
<evidence type="ECO:0000256" key="1">
    <source>
        <dbReference type="ARBA" id="ARBA00022598"/>
    </source>
</evidence>
<evidence type="ECO:0000256" key="2">
    <source>
        <dbReference type="ARBA" id="ARBA00022741"/>
    </source>
</evidence>
<dbReference type="EMBL" id="AHMI02000281">
    <property type="protein sequence ID" value="EMY12687.1"/>
    <property type="molecule type" value="Genomic_DNA"/>
</dbReference>
<proteinExistence type="predicted"/>
<accession>N1U0Z9</accession>
<dbReference type="Proteomes" id="UP000012249">
    <property type="component" value="Unassembled WGS sequence"/>
</dbReference>
<dbReference type="Pfam" id="PF09334">
    <property type="entry name" value="tRNA-synt_1g"/>
    <property type="match status" value="1"/>
</dbReference>
<dbReference type="InterPro" id="IPR014729">
    <property type="entry name" value="Rossmann-like_a/b/a_fold"/>
</dbReference>
<comment type="caution">
    <text evidence="8">The sequence shown here is derived from an EMBL/GenBank/DDBJ whole genome shotgun (WGS) entry which is preliminary data.</text>
</comment>
<dbReference type="GO" id="GO:0005829">
    <property type="term" value="C:cytosol"/>
    <property type="evidence" value="ECO:0007669"/>
    <property type="project" value="TreeGrafter"/>
</dbReference>
<dbReference type="Gene3D" id="3.40.50.620">
    <property type="entry name" value="HUPs"/>
    <property type="match status" value="1"/>
</dbReference>
<dbReference type="InterPro" id="IPR001412">
    <property type="entry name" value="aa-tRNA-synth_I_CS"/>
</dbReference>
<keyword evidence="3" id="KW-0862">Zinc</keyword>
<dbReference type="GO" id="GO:0006431">
    <property type="term" value="P:methionyl-tRNA aminoacylation"/>
    <property type="evidence" value="ECO:0007669"/>
    <property type="project" value="TreeGrafter"/>
</dbReference>
<sequence length="60" mass="6752">MNSSSIQRKILVTSALPYANGPIHLGHVLEGIQTDIWVRFQKAIGNECYFSVRTIHTELP</sequence>
<evidence type="ECO:0000313" key="9">
    <source>
        <dbReference type="Proteomes" id="UP000012249"/>
    </source>
</evidence>
<dbReference type="GO" id="GO:0004825">
    <property type="term" value="F:methionine-tRNA ligase activity"/>
    <property type="evidence" value="ECO:0007669"/>
    <property type="project" value="InterPro"/>
</dbReference>
<dbReference type="PANTHER" id="PTHR45765">
    <property type="entry name" value="METHIONINE--TRNA LIGASE"/>
    <property type="match status" value="1"/>
</dbReference>
<name>N1U0Z9_9LEPT</name>
<protein>
    <submittedName>
        <fullName evidence="8">tRNA ligases class I domain protein</fullName>
    </submittedName>
</protein>
<dbReference type="PANTHER" id="PTHR45765:SF1">
    <property type="entry name" value="METHIONINE--TRNA LIGASE, CYTOPLASMIC"/>
    <property type="match status" value="1"/>
</dbReference>
<evidence type="ECO:0000313" key="8">
    <source>
        <dbReference type="EMBL" id="EMY12687.1"/>
    </source>
</evidence>
<dbReference type="InterPro" id="IPR023458">
    <property type="entry name" value="Met-tRNA_ligase_1"/>
</dbReference>